<evidence type="ECO:0000313" key="2">
    <source>
        <dbReference type="Proteomes" id="UP001197028"/>
    </source>
</evidence>
<protein>
    <submittedName>
        <fullName evidence="1">Uncharacterized protein</fullName>
    </submittedName>
</protein>
<comment type="caution">
    <text evidence="1">The sequence shown here is derived from an EMBL/GenBank/DDBJ whole genome shotgun (WGS) entry which is preliminary data.</text>
</comment>
<sequence>MKLVLIIRLLAIFQKVGNDPLSDYIHAGRGATWHKNAQRLNLFWKIF</sequence>
<organism evidence="1 2">
    <name type="scientific">Acidithiobacillus concretivorus</name>
    <dbReference type="NCBI Taxonomy" id="3063952"/>
    <lineage>
        <taxon>Bacteria</taxon>
        <taxon>Pseudomonadati</taxon>
        <taxon>Pseudomonadota</taxon>
        <taxon>Acidithiobacillia</taxon>
        <taxon>Acidithiobacillales</taxon>
        <taxon>Acidithiobacillaceae</taxon>
        <taxon>Acidithiobacillus</taxon>
    </lineage>
</organism>
<gene>
    <name evidence="1" type="ORF">HJG40_03430</name>
</gene>
<name>A0ABS5ZML1_9PROT</name>
<accession>A0ABS5ZML1</accession>
<evidence type="ECO:0000313" key="1">
    <source>
        <dbReference type="EMBL" id="MBU2737875.1"/>
    </source>
</evidence>
<proteinExistence type="predicted"/>
<dbReference type="EMBL" id="JABELD010000022">
    <property type="protein sequence ID" value="MBU2737875.1"/>
    <property type="molecule type" value="Genomic_DNA"/>
</dbReference>
<reference evidence="1 2" key="1">
    <citation type="journal article" date="2021" name="ISME J.">
        <title>Genomic evolution of the class Acidithiobacillia: deep-branching Proteobacteria living in extreme acidic conditions.</title>
        <authorList>
            <person name="Moya-Beltran A."/>
            <person name="Beard S."/>
            <person name="Rojas-Villalobos C."/>
            <person name="Issotta F."/>
            <person name="Gallardo Y."/>
            <person name="Ulloa R."/>
            <person name="Giaveno A."/>
            <person name="Degli Esposti M."/>
            <person name="Johnson D.B."/>
            <person name="Quatrini R."/>
        </authorList>
    </citation>
    <scope>NUCLEOTIDE SEQUENCE [LARGE SCALE GENOMIC DNA]</scope>
    <source>
        <strain evidence="1 2">ATCC 19703</strain>
    </source>
</reference>
<dbReference type="Proteomes" id="UP001197028">
    <property type="component" value="Unassembled WGS sequence"/>
</dbReference>
<keyword evidence="2" id="KW-1185">Reference proteome</keyword>